<organism evidence="2 3">
    <name type="scientific">Hyaloperonospora brassicae</name>
    <name type="common">Brassica downy mildew</name>
    <name type="synonym">Peronospora brassicae</name>
    <dbReference type="NCBI Taxonomy" id="162125"/>
    <lineage>
        <taxon>Eukaryota</taxon>
        <taxon>Sar</taxon>
        <taxon>Stramenopiles</taxon>
        <taxon>Oomycota</taxon>
        <taxon>Peronosporomycetes</taxon>
        <taxon>Peronosporales</taxon>
        <taxon>Peronosporaceae</taxon>
        <taxon>Hyaloperonospora</taxon>
    </lineage>
</organism>
<proteinExistence type="predicted"/>
<evidence type="ECO:0000313" key="3">
    <source>
        <dbReference type="Proteomes" id="UP001162031"/>
    </source>
</evidence>
<gene>
    <name evidence="2" type="ORF">HBR001_LOCUS757</name>
</gene>
<accession>A0AAV0T3W2</accession>
<protein>
    <submittedName>
        <fullName evidence="2">Uncharacterized protein</fullName>
    </submittedName>
</protein>
<feature type="compositionally biased region" description="Polar residues" evidence="1">
    <location>
        <begin position="165"/>
        <end position="181"/>
    </location>
</feature>
<feature type="region of interest" description="Disordered" evidence="1">
    <location>
        <begin position="301"/>
        <end position="324"/>
    </location>
</feature>
<feature type="compositionally biased region" description="Polar residues" evidence="1">
    <location>
        <begin position="142"/>
        <end position="154"/>
    </location>
</feature>
<sequence>MYSGSIARVYSAPPDPLEHDTPKRVVREEQHLGEMLASTKKRVTWRFTLGESDRMHDVVLLHSVMSHKKLVHFDGRQVHFSSTKMVGDWCFSMILDGLKMDVRIRELETADVPKYDLVANRIPFRRWDVYRRKKRAVAMTADVQSARTSGSAYGTQHWGPDGATPSRSQNESQQNTGSPMSHTRERGAYSLQDPYASKSPTSGQTQCVSAPYRASSGQSDGRTCSYAGHTSRQHSTQQAQSNLLATNRVAANTHPQQRSARAASKSVKRPEVNLIDDFGPSVSVSAHSLTFDPLARAKMSSTKDPAASTACQRPQHPAPLSGAGLEPSTCVDPFAPVAPPAVAKPAAVMSTHAFAAPGASSYQQHQQQQLTRQMGAGTLAQVAGYQQRLMVGMAMGAPMGGAIAVQQRPGARGFYAGQQPAVAGGMGTVNYNNDITQLMNPASLATSHRKQEGKCIDIDAFAGISR</sequence>
<comment type="caution">
    <text evidence="2">The sequence shown here is derived from an EMBL/GenBank/DDBJ whole genome shotgun (WGS) entry which is preliminary data.</text>
</comment>
<feature type="compositionally biased region" description="Polar residues" evidence="1">
    <location>
        <begin position="198"/>
        <end position="208"/>
    </location>
</feature>
<dbReference type="Proteomes" id="UP001162031">
    <property type="component" value="Unassembled WGS sequence"/>
</dbReference>
<feature type="compositionally biased region" description="Polar residues" evidence="1">
    <location>
        <begin position="215"/>
        <end position="241"/>
    </location>
</feature>
<evidence type="ECO:0000256" key="1">
    <source>
        <dbReference type="SAM" id="MobiDB-lite"/>
    </source>
</evidence>
<name>A0AAV0T3W2_HYABA</name>
<feature type="region of interest" description="Disordered" evidence="1">
    <location>
        <begin position="138"/>
        <end position="241"/>
    </location>
</feature>
<dbReference type="AlphaFoldDB" id="A0AAV0T3W2"/>
<evidence type="ECO:0000313" key="2">
    <source>
        <dbReference type="EMBL" id="CAI5711986.1"/>
    </source>
</evidence>
<keyword evidence="3" id="KW-1185">Reference proteome</keyword>
<dbReference type="EMBL" id="CANTFL010000086">
    <property type="protein sequence ID" value="CAI5711986.1"/>
    <property type="molecule type" value="Genomic_DNA"/>
</dbReference>
<reference evidence="2" key="1">
    <citation type="submission" date="2022-12" db="EMBL/GenBank/DDBJ databases">
        <authorList>
            <person name="Webb A."/>
        </authorList>
    </citation>
    <scope>NUCLEOTIDE SEQUENCE</scope>
    <source>
        <strain evidence="2">Hp1</strain>
    </source>
</reference>